<dbReference type="Proteomes" id="UP000754883">
    <property type="component" value="Unassembled WGS sequence"/>
</dbReference>
<dbReference type="GO" id="GO:0003700">
    <property type="term" value="F:DNA-binding transcription factor activity"/>
    <property type="evidence" value="ECO:0007669"/>
    <property type="project" value="TreeGrafter"/>
</dbReference>
<proteinExistence type="predicted"/>
<dbReference type="PANTHER" id="PTHR37534:SF25">
    <property type="entry name" value="ZN(II)2CYS6 TRANSCRIPTION FACTOR (EUROFUNG)"/>
    <property type="match status" value="1"/>
</dbReference>
<organism evidence="3 4">
    <name type="scientific">Clonostachys byssicola</name>
    <dbReference type="NCBI Taxonomy" id="160290"/>
    <lineage>
        <taxon>Eukaryota</taxon>
        <taxon>Fungi</taxon>
        <taxon>Dikarya</taxon>
        <taxon>Ascomycota</taxon>
        <taxon>Pezizomycotina</taxon>
        <taxon>Sordariomycetes</taxon>
        <taxon>Hypocreomycetidae</taxon>
        <taxon>Hypocreales</taxon>
        <taxon>Bionectriaceae</taxon>
        <taxon>Clonostachys</taxon>
    </lineage>
</organism>
<feature type="region of interest" description="Disordered" evidence="2">
    <location>
        <begin position="1"/>
        <end position="39"/>
    </location>
</feature>
<evidence type="ECO:0000256" key="1">
    <source>
        <dbReference type="ARBA" id="ARBA00023242"/>
    </source>
</evidence>
<sequence>MSSVHSLFSNHPSRDRAVSSTSSRPSAYRSSPGDASINQDALEKNSLVRPYLLLSQSQRSHIDICDPARHFGTEVPKKAIHSPLLSFSILSFASRDWALVNASEDEWSTEYCSRALQLLIPALDGPIESLDENVFAAIVLLRLYEEMSDSGTHLLGSTRLLNSASSFACRGGLGEAASWIVLRQHIYLSITRYQPIRIDLDHYLRSSSFHDSSPEFLTNRMVLLCGRALSPSHNTQGRFDTEGWEKLRSEVMKWYESVSWPLKPNVAPCFVGGDTQSLKSFWVTKPVHGTPGPFWLIPVDTVIAYQHFYFAMLLLALYEPRNWVPGTEALLHRPRVEEAIQNNLMMIVSLAISNPKVIVASLTAHHILFIYGQFLQEEWHKRAVLEFLRPLSRKSGWPTGQLVMKLQELWPSL</sequence>
<dbReference type="PANTHER" id="PTHR37534">
    <property type="entry name" value="TRANSCRIPTIONAL ACTIVATOR PROTEIN UGA3"/>
    <property type="match status" value="1"/>
</dbReference>
<dbReference type="AlphaFoldDB" id="A0A9N9U0R4"/>
<dbReference type="GO" id="GO:0005634">
    <property type="term" value="C:nucleus"/>
    <property type="evidence" value="ECO:0007669"/>
    <property type="project" value="TreeGrafter"/>
</dbReference>
<gene>
    <name evidence="3" type="ORF">CBYS24578_00011597</name>
</gene>
<feature type="compositionally biased region" description="Polar residues" evidence="2">
    <location>
        <begin position="1"/>
        <end position="11"/>
    </location>
</feature>
<evidence type="ECO:0000313" key="4">
    <source>
        <dbReference type="Proteomes" id="UP000754883"/>
    </source>
</evidence>
<reference evidence="4" key="1">
    <citation type="submission" date="2019-06" db="EMBL/GenBank/DDBJ databases">
        <authorList>
            <person name="Broberg M."/>
        </authorList>
    </citation>
    <scope>NUCLEOTIDE SEQUENCE [LARGE SCALE GENOMIC DNA]</scope>
</reference>
<dbReference type="GO" id="GO:0045944">
    <property type="term" value="P:positive regulation of transcription by RNA polymerase II"/>
    <property type="evidence" value="ECO:0007669"/>
    <property type="project" value="TreeGrafter"/>
</dbReference>
<name>A0A9N9U0R4_9HYPO</name>
<reference evidence="3 4" key="2">
    <citation type="submission" date="2021-10" db="EMBL/GenBank/DDBJ databases">
        <authorList>
            <person name="Piombo E."/>
        </authorList>
    </citation>
    <scope>NUCLEOTIDE SEQUENCE [LARGE SCALE GENOMIC DNA]</scope>
</reference>
<evidence type="ECO:0000256" key="2">
    <source>
        <dbReference type="SAM" id="MobiDB-lite"/>
    </source>
</evidence>
<dbReference type="EMBL" id="CABFNO020001247">
    <property type="protein sequence ID" value="CAG9973791.1"/>
    <property type="molecule type" value="Genomic_DNA"/>
</dbReference>
<comment type="caution">
    <text evidence="3">The sequence shown here is derived from an EMBL/GenBank/DDBJ whole genome shotgun (WGS) entry which is preliminary data.</text>
</comment>
<keyword evidence="4" id="KW-1185">Reference proteome</keyword>
<dbReference type="GO" id="GO:0000976">
    <property type="term" value="F:transcription cis-regulatory region binding"/>
    <property type="evidence" value="ECO:0007669"/>
    <property type="project" value="TreeGrafter"/>
</dbReference>
<accession>A0A9N9U0R4</accession>
<dbReference type="OrthoDB" id="4525710at2759"/>
<feature type="compositionally biased region" description="Low complexity" evidence="2">
    <location>
        <begin position="19"/>
        <end position="32"/>
    </location>
</feature>
<keyword evidence="1" id="KW-0539">Nucleus</keyword>
<evidence type="ECO:0000313" key="3">
    <source>
        <dbReference type="EMBL" id="CAG9973791.1"/>
    </source>
</evidence>
<protein>
    <submittedName>
        <fullName evidence="3">Uncharacterized protein</fullName>
    </submittedName>
</protein>